<sequence>MESLKIEATKCTPEVTFNAENNILDIKGDSYPENIAEFFSSVFTWLEEYLEQLKNQVFTINIELNYFNSSSSKLLLDLFERLDEEVEKFDKNIIVNWIYDVDHDNIEEYGEEFQEDLKSLTFNLVQK</sequence>
<protein>
    <submittedName>
        <fullName evidence="2">DUF1987 domain-containing protein</fullName>
    </submittedName>
</protein>
<evidence type="ECO:0000259" key="1">
    <source>
        <dbReference type="Pfam" id="PF09345"/>
    </source>
</evidence>
<dbReference type="Proteomes" id="UP001171945">
    <property type="component" value="Unassembled WGS sequence"/>
</dbReference>
<name>A0ABT7VQH1_9GAMM</name>
<dbReference type="InterPro" id="IPR018530">
    <property type="entry name" value="SiaC"/>
</dbReference>
<comment type="caution">
    <text evidence="2">The sequence shown here is derived from an EMBL/GenBank/DDBJ whole genome shotgun (WGS) entry which is preliminary data.</text>
</comment>
<reference evidence="2" key="1">
    <citation type="submission" date="2023-06" db="EMBL/GenBank/DDBJ databases">
        <title>Uncultivated large filamentous bacteria from sulfidic sediments reveal new species and different genomic features in energy metabolism and defense.</title>
        <authorList>
            <person name="Fonseca A."/>
        </authorList>
    </citation>
    <scope>NUCLEOTIDE SEQUENCE</scope>
    <source>
        <strain evidence="2">HSG4</strain>
    </source>
</reference>
<proteinExistence type="predicted"/>
<dbReference type="Pfam" id="PF09345">
    <property type="entry name" value="SiaC"/>
    <property type="match status" value="1"/>
</dbReference>
<keyword evidence="3" id="KW-1185">Reference proteome</keyword>
<evidence type="ECO:0000313" key="2">
    <source>
        <dbReference type="EMBL" id="MDM8561908.1"/>
    </source>
</evidence>
<evidence type="ECO:0000313" key="3">
    <source>
        <dbReference type="Proteomes" id="UP001171945"/>
    </source>
</evidence>
<organism evidence="2 3">
    <name type="scientific">Candidatus Marithioploca araucensis</name>
    <dbReference type="NCBI Taxonomy" id="70273"/>
    <lineage>
        <taxon>Bacteria</taxon>
        <taxon>Pseudomonadati</taxon>
        <taxon>Pseudomonadota</taxon>
        <taxon>Gammaproteobacteria</taxon>
        <taxon>Thiotrichales</taxon>
        <taxon>Thiotrichaceae</taxon>
        <taxon>Candidatus Marithioploca</taxon>
    </lineage>
</organism>
<feature type="domain" description="SiaC family regulatory phosphoprotein" evidence="1">
    <location>
        <begin position="6"/>
        <end position="126"/>
    </location>
</feature>
<dbReference type="EMBL" id="JAUCGM010000020">
    <property type="protein sequence ID" value="MDM8561908.1"/>
    <property type="molecule type" value="Genomic_DNA"/>
</dbReference>
<accession>A0ABT7VQH1</accession>
<gene>
    <name evidence="2" type="ORF">QUF54_00975</name>
</gene>